<name>A0A3L6T3P7_PANMI</name>
<feature type="signal peptide" evidence="1">
    <location>
        <begin position="1"/>
        <end position="31"/>
    </location>
</feature>
<reference evidence="3" key="1">
    <citation type="journal article" date="2019" name="Nat. Commun.">
        <title>The genome of broomcorn millet.</title>
        <authorList>
            <person name="Zou C."/>
            <person name="Miki D."/>
            <person name="Li D."/>
            <person name="Tang Q."/>
            <person name="Xiao L."/>
            <person name="Rajput S."/>
            <person name="Deng P."/>
            <person name="Jia W."/>
            <person name="Huang R."/>
            <person name="Zhang M."/>
            <person name="Sun Y."/>
            <person name="Hu J."/>
            <person name="Fu X."/>
            <person name="Schnable P.S."/>
            <person name="Li F."/>
            <person name="Zhang H."/>
            <person name="Feng B."/>
            <person name="Zhu X."/>
            <person name="Liu R."/>
            <person name="Schnable J.C."/>
            <person name="Zhu J.-K."/>
            <person name="Zhang H."/>
        </authorList>
    </citation>
    <scope>NUCLEOTIDE SEQUENCE [LARGE SCALE GENOMIC DNA]</scope>
</reference>
<keyword evidence="1" id="KW-0732">Signal</keyword>
<comment type="caution">
    <text evidence="2">The sequence shown here is derived from an EMBL/GenBank/DDBJ whole genome shotgun (WGS) entry which is preliminary data.</text>
</comment>
<evidence type="ECO:0000313" key="2">
    <source>
        <dbReference type="EMBL" id="RLN30555.1"/>
    </source>
</evidence>
<dbReference type="Proteomes" id="UP000275267">
    <property type="component" value="Unassembled WGS sequence"/>
</dbReference>
<protein>
    <submittedName>
        <fullName evidence="2">Uncharacterized protein</fullName>
    </submittedName>
</protein>
<sequence>MLPPLPARCSAKCLACKTTFLWCHILLSSLGFINISGPSRNSENPCRPPLSSQLQPESMQASASWCYIELSM</sequence>
<keyword evidence="3" id="KW-1185">Reference proteome</keyword>
<organism evidence="2 3">
    <name type="scientific">Panicum miliaceum</name>
    <name type="common">Proso millet</name>
    <name type="synonym">Broomcorn millet</name>
    <dbReference type="NCBI Taxonomy" id="4540"/>
    <lineage>
        <taxon>Eukaryota</taxon>
        <taxon>Viridiplantae</taxon>
        <taxon>Streptophyta</taxon>
        <taxon>Embryophyta</taxon>
        <taxon>Tracheophyta</taxon>
        <taxon>Spermatophyta</taxon>
        <taxon>Magnoliopsida</taxon>
        <taxon>Liliopsida</taxon>
        <taxon>Poales</taxon>
        <taxon>Poaceae</taxon>
        <taxon>PACMAD clade</taxon>
        <taxon>Panicoideae</taxon>
        <taxon>Panicodae</taxon>
        <taxon>Paniceae</taxon>
        <taxon>Panicinae</taxon>
        <taxon>Panicum</taxon>
        <taxon>Panicum sect. Panicum</taxon>
    </lineage>
</organism>
<accession>A0A3L6T3P7</accession>
<dbReference type="EMBL" id="PQIB02000003">
    <property type="protein sequence ID" value="RLN30555.1"/>
    <property type="molecule type" value="Genomic_DNA"/>
</dbReference>
<feature type="chain" id="PRO_5018231190" evidence="1">
    <location>
        <begin position="32"/>
        <end position="72"/>
    </location>
</feature>
<evidence type="ECO:0000313" key="3">
    <source>
        <dbReference type="Proteomes" id="UP000275267"/>
    </source>
</evidence>
<proteinExistence type="predicted"/>
<dbReference type="AlphaFoldDB" id="A0A3L6T3P7"/>
<gene>
    <name evidence="2" type="ORF">C2845_PM05G33230</name>
</gene>
<evidence type="ECO:0000256" key="1">
    <source>
        <dbReference type="SAM" id="SignalP"/>
    </source>
</evidence>